<keyword evidence="3" id="KW-1185">Reference proteome</keyword>
<feature type="domain" description="HTH cro/C1-type" evidence="1">
    <location>
        <begin position="13"/>
        <end position="67"/>
    </location>
</feature>
<dbReference type="EMBL" id="CP029487">
    <property type="protein sequence ID" value="QCT73496.1"/>
    <property type="molecule type" value="Genomic_DNA"/>
</dbReference>
<dbReference type="Gene3D" id="1.10.260.40">
    <property type="entry name" value="lambda repressor-like DNA-binding domains"/>
    <property type="match status" value="1"/>
</dbReference>
<name>A0A4V1GMJ4_EUBML</name>
<dbReference type="SUPFAM" id="SSF47413">
    <property type="entry name" value="lambda repressor-like DNA-binding domains"/>
    <property type="match status" value="1"/>
</dbReference>
<reference evidence="2 3" key="1">
    <citation type="submission" date="2018-05" db="EMBL/GenBank/DDBJ databases">
        <title>Genome comparison of Eubacterium sp.</title>
        <authorList>
            <person name="Feng Y."/>
            <person name="Sanchez-Andrea I."/>
            <person name="Stams A.J.M."/>
            <person name="De Vos W.M."/>
        </authorList>
    </citation>
    <scope>NUCLEOTIDE SEQUENCE [LARGE SCALE GENOMIC DNA]</scope>
    <source>
        <strain evidence="2 3">YI</strain>
    </source>
</reference>
<sequence>MKELDHKAIGLRIRKQRILLKLSREELAQKIGVSTTFLTDIELGTKGFSLKSLNRFSQVLKMSAETILYGSEGAGKKTSLLDVLAQCPKEKINYAEEIIRLFLVSHQHEQ</sequence>
<dbReference type="Proteomes" id="UP000218387">
    <property type="component" value="Chromosome"/>
</dbReference>
<dbReference type="InterPro" id="IPR010982">
    <property type="entry name" value="Lambda_DNA-bd_dom_sf"/>
</dbReference>
<dbReference type="PROSITE" id="PS50943">
    <property type="entry name" value="HTH_CROC1"/>
    <property type="match status" value="1"/>
</dbReference>
<dbReference type="GO" id="GO:0003677">
    <property type="term" value="F:DNA binding"/>
    <property type="evidence" value="ECO:0007669"/>
    <property type="project" value="InterPro"/>
</dbReference>
<evidence type="ECO:0000313" key="2">
    <source>
        <dbReference type="EMBL" id="QCT73496.1"/>
    </source>
</evidence>
<dbReference type="AlphaFoldDB" id="A0A4V1GMJ4"/>
<dbReference type="KEGG" id="emt:CPZ25_019985"/>
<dbReference type="CDD" id="cd00093">
    <property type="entry name" value="HTH_XRE"/>
    <property type="match status" value="1"/>
</dbReference>
<dbReference type="Pfam" id="PF01381">
    <property type="entry name" value="HTH_3"/>
    <property type="match status" value="1"/>
</dbReference>
<protein>
    <submittedName>
        <fullName evidence="2">XRE family transcriptional regulator</fullName>
    </submittedName>
</protein>
<gene>
    <name evidence="2" type="ORF">CPZ25_019985</name>
</gene>
<evidence type="ECO:0000259" key="1">
    <source>
        <dbReference type="PROSITE" id="PS50943"/>
    </source>
</evidence>
<dbReference type="InterPro" id="IPR001387">
    <property type="entry name" value="Cro/C1-type_HTH"/>
</dbReference>
<dbReference type="RefSeq" id="WP_058695267.1">
    <property type="nucleotide sequence ID" value="NZ_CP029487.1"/>
</dbReference>
<evidence type="ECO:0000313" key="3">
    <source>
        <dbReference type="Proteomes" id="UP000218387"/>
    </source>
</evidence>
<proteinExistence type="predicted"/>
<dbReference type="SMART" id="SM00530">
    <property type="entry name" value="HTH_XRE"/>
    <property type="match status" value="1"/>
</dbReference>
<organism evidence="2 3">
    <name type="scientific">Eubacterium maltosivorans</name>
    <dbReference type="NCBI Taxonomy" id="2041044"/>
    <lineage>
        <taxon>Bacteria</taxon>
        <taxon>Bacillati</taxon>
        <taxon>Bacillota</taxon>
        <taxon>Clostridia</taxon>
        <taxon>Eubacteriales</taxon>
        <taxon>Eubacteriaceae</taxon>
        <taxon>Eubacterium</taxon>
    </lineage>
</organism>
<accession>A0A4V1GMJ4</accession>